<gene>
    <name evidence="1" type="ORF">glysoja_038739</name>
</gene>
<dbReference type="AlphaFoldDB" id="A0A0B2PVY4"/>
<sequence length="67" mass="7481">TKHLDIDCHLVRKKSQEGLMLLRSVPSSNQLADIFTKSLPPRLFHDNVSKLQLLDVFVPPACGGLLE</sequence>
<proteinExistence type="predicted"/>
<dbReference type="EMBL" id="KN662481">
    <property type="protein sequence ID" value="KHN13501.1"/>
    <property type="molecule type" value="Genomic_DNA"/>
</dbReference>
<feature type="non-terminal residue" evidence="1">
    <location>
        <position position="67"/>
    </location>
</feature>
<reference evidence="1" key="1">
    <citation type="submission" date="2014-07" db="EMBL/GenBank/DDBJ databases">
        <title>Identification of a novel salt tolerance gene in wild soybean by whole-genome sequencing.</title>
        <authorList>
            <person name="Lam H.-M."/>
            <person name="Qi X."/>
            <person name="Li M.-W."/>
            <person name="Liu X."/>
            <person name="Xie M."/>
            <person name="Ni M."/>
            <person name="Xu X."/>
        </authorList>
    </citation>
    <scope>NUCLEOTIDE SEQUENCE [LARGE SCALE GENOMIC DNA]</scope>
    <source>
        <tissue evidence="1">Root</tissue>
    </source>
</reference>
<feature type="non-terminal residue" evidence="1">
    <location>
        <position position="1"/>
    </location>
</feature>
<name>A0A0B2PVY4_GLYSO</name>
<organism evidence="1">
    <name type="scientific">Glycine soja</name>
    <name type="common">Wild soybean</name>
    <dbReference type="NCBI Taxonomy" id="3848"/>
    <lineage>
        <taxon>Eukaryota</taxon>
        <taxon>Viridiplantae</taxon>
        <taxon>Streptophyta</taxon>
        <taxon>Embryophyta</taxon>
        <taxon>Tracheophyta</taxon>
        <taxon>Spermatophyta</taxon>
        <taxon>Magnoliopsida</taxon>
        <taxon>eudicotyledons</taxon>
        <taxon>Gunneridae</taxon>
        <taxon>Pentapetalae</taxon>
        <taxon>rosids</taxon>
        <taxon>fabids</taxon>
        <taxon>Fabales</taxon>
        <taxon>Fabaceae</taxon>
        <taxon>Papilionoideae</taxon>
        <taxon>50 kb inversion clade</taxon>
        <taxon>NPAAA clade</taxon>
        <taxon>indigoferoid/millettioid clade</taxon>
        <taxon>Phaseoleae</taxon>
        <taxon>Glycine</taxon>
        <taxon>Glycine subgen. Soja</taxon>
    </lineage>
</organism>
<accession>A0A0B2PVY4</accession>
<evidence type="ECO:0000313" key="1">
    <source>
        <dbReference type="EMBL" id="KHN13501.1"/>
    </source>
</evidence>
<dbReference type="Proteomes" id="UP000053555">
    <property type="component" value="Unassembled WGS sequence"/>
</dbReference>
<protein>
    <submittedName>
        <fullName evidence="1">Copia protein</fullName>
    </submittedName>
</protein>